<feature type="modified residue" description="4-aspartylphosphate" evidence="1">
    <location>
        <position position="53"/>
    </location>
</feature>
<reference evidence="4 5" key="1">
    <citation type="submission" date="2020-09" db="EMBL/GenBank/DDBJ databases">
        <title>Methylomonas albis sp. nov. and Methylomonas fluvii sp. nov.: Two cold-adapted methanotrophs from the River Elbe and an amended description of Methylovulum psychrotolerans strain Eb1.</title>
        <authorList>
            <person name="Bussmann I.K."/>
            <person name="Klings K.-W."/>
            <person name="Warnstedt J."/>
            <person name="Hoppert M."/>
            <person name="Saborowski A."/>
            <person name="Horn F."/>
            <person name="Liebner S."/>
        </authorList>
    </citation>
    <scope>NUCLEOTIDE SEQUENCE [LARGE SCALE GENOMIC DNA]</scope>
    <source>
        <strain evidence="4 5">EbB</strain>
    </source>
</reference>
<feature type="domain" description="Response regulatory" evidence="2">
    <location>
        <begin position="5"/>
        <end position="120"/>
    </location>
</feature>
<dbReference type="Proteomes" id="UP000641152">
    <property type="component" value="Unassembled WGS sequence"/>
</dbReference>
<dbReference type="InterPro" id="IPR003607">
    <property type="entry name" value="HD/PDEase_dom"/>
</dbReference>
<evidence type="ECO:0000313" key="4">
    <source>
        <dbReference type="EMBL" id="MBD9360970.1"/>
    </source>
</evidence>
<dbReference type="InterPro" id="IPR037522">
    <property type="entry name" value="HD_GYP_dom"/>
</dbReference>
<keyword evidence="5" id="KW-1185">Reference proteome</keyword>
<dbReference type="PANTHER" id="PTHR45228:SF5">
    <property type="entry name" value="CYCLIC DI-GMP PHOSPHODIESTERASE VC_1348-RELATED"/>
    <property type="match status" value="1"/>
</dbReference>
<dbReference type="EMBL" id="JACXST010000002">
    <property type="protein sequence ID" value="MBD9360970.1"/>
    <property type="molecule type" value="Genomic_DNA"/>
</dbReference>
<evidence type="ECO:0000259" key="2">
    <source>
        <dbReference type="PROSITE" id="PS50110"/>
    </source>
</evidence>
<dbReference type="Gene3D" id="3.40.50.2300">
    <property type="match status" value="1"/>
</dbReference>
<dbReference type="Pfam" id="PF13487">
    <property type="entry name" value="HD_5"/>
    <property type="match status" value="1"/>
</dbReference>
<dbReference type="CDD" id="cd00077">
    <property type="entry name" value="HDc"/>
    <property type="match status" value="1"/>
</dbReference>
<dbReference type="Pfam" id="PF00072">
    <property type="entry name" value="Response_reg"/>
    <property type="match status" value="1"/>
</dbReference>
<dbReference type="InterPro" id="IPR011006">
    <property type="entry name" value="CheY-like_superfamily"/>
</dbReference>
<dbReference type="SMART" id="SM00471">
    <property type="entry name" value="HDc"/>
    <property type="match status" value="1"/>
</dbReference>
<proteinExistence type="predicted"/>
<sequence>MPNNPILIVDDEPANLAILREILEPTYRLVFARNGQETLLAVAKHRPSLILLDIQMPDMNGYQVCRALKADPATETIPVIFVTALSDLGDEEQGFAVGCVDYLSKPVVPSLVRARVKTHLSLVRATQLEKSHRDAIYMLGEAGHYNDNDTGVHIWRMAAYAKALALNVGWTCADAELLEFAATMHDTGKIGVPDAVLSKPGALNEDEWRIMRRHCQIGYDILSKSDAPIFKLAAEVALSHHEKWDGTGYPNGLANLNIPESVRIVGVADVFDALTMRRPYKEAWPVDKAVATIRDGAGQHFDPAMVACFLDIQPQILQIKADWEIRELAKT</sequence>
<name>A0ABR9DDC3_9GAMM</name>
<dbReference type="SUPFAM" id="SSF109604">
    <property type="entry name" value="HD-domain/PDEase-like"/>
    <property type="match status" value="1"/>
</dbReference>
<feature type="domain" description="HD-GYP" evidence="3">
    <location>
        <begin position="128"/>
        <end position="325"/>
    </location>
</feature>
<evidence type="ECO:0000256" key="1">
    <source>
        <dbReference type="PROSITE-ProRule" id="PRU00169"/>
    </source>
</evidence>
<dbReference type="PANTHER" id="PTHR45228">
    <property type="entry name" value="CYCLIC DI-GMP PHOSPHODIESTERASE TM_0186-RELATED"/>
    <property type="match status" value="1"/>
</dbReference>
<dbReference type="Gene3D" id="1.10.3210.10">
    <property type="entry name" value="Hypothetical protein af1432"/>
    <property type="match status" value="1"/>
</dbReference>
<gene>
    <name evidence="4" type="ORF">EBB_10600</name>
</gene>
<accession>A0ABR9DDC3</accession>
<dbReference type="InterPro" id="IPR001789">
    <property type="entry name" value="Sig_transdc_resp-reg_receiver"/>
</dbReference>
<evidence type="ECO:0000313" key="5">
    <source>
        <dbReference type="Proteomes" id="UP000641152"/>
    </source>
</evidence>
<dbReference type="SUPFAM" id="SSF52172">
    <property type="entry name" value="CheY-like"/>
    <property type="match status" value="1"/>
</dbReference>
<dbReference type="SMART" id="SM00448">
    <property type="entry name" value="REC"/>
    <property type="match status" value="1"/>
</dbReference>
<dbReference type="PROSITE" id="PS51832">
    <property type="entry name" value="HD_GYP"/>
    <property type="match status" value="1"/>
</dbReference>
<comment type="caution">
    <text evidence="4">The sequence shown here is derived from an EMBL/GenBank/DDBJ whole genome shotgun (WGS) entry which is preliminary data.</text>
</comment>
<evidence type="ECO:0000259" key="3">
    <source>
        <dbReference type="PROSITE" id="PS51832"/>
    </source>
</evidence>
<keyword evidence="1" id="KW-0597">Phosphoprotein</keyword>
<dbReference type="InterPro" id="IPR052020">
    <property type="entry name" value="Cyclic_di-GMP/3'3'-cGAMP_PDE"/>
</dbReference>
<dbReference type="PROSITE" id="PS50110">
    <property type="entry name" value="RESPONSE_REGULATORY"/>
    <property type="match status" value="1"/>
</dbReference>
<dbReference type="RefSeq" id="WP_192393846.1">
    <property type="nucleotide sequence ID" value="NZ_CAJHIU010000002.1"/>
</dbReference>
<organism evidence="4 5">
    <name type="scientific">Methylomonas fluvii</name>
    <dbReference type="NCBI Taxonomy" id="1854564"/>
    <lineage>
        <taxon>Bacteria</taxon>
        <taxon>Pseudomonadati</taxon>
        <taxon>Pseudomonadota</taxon>
        <taxon>Gammaproteobacteria</taxon>
        <taxon>Methylococcales</taxon>
        <taxon>Methylococcaceae</taxon>
        <taxon>Methylomonas</taxon>
    </lineage>
</organism>
<protein>
    <submittedName>
        <fullName evidence="4">Response regulator</fullName>
    </submittedName>
</protein>